<evidence type="ECO:0000256" key="4">
    <source>
        <dbReference type="ARBA" id="ARBA00022723"/>
    </source>
</evidence>
<evidence type="ECO:0000256" key="3">
    <source>
        <dbReference type="ARBA" id="ARBA00011245"/>
    </source>
</evidence>
<keyword evidence="7" id="KW-0546">Nucleotide metabolism</keyword>
<keyword evidence="12" id="KW-1185">Reference proteome</keyword>
<evidence type="ECO:0000313" key="11">
    <source>
        <dbReference type="Ensembl" id="ENSJHYP00000021418.1"/>
    </source>
</evidence>
<keyword evidence="6" id="KW-0862">Zinc</keyword>
<reference evidence="11" key="2">
    <citation type="submission" date="2025-09" db="UniProtKB">
        <authorList>
            <consortium name="Ensembl"/>
        </authorList>
    </citation>
    <scope>IDENTIFICATION</scope>
</reference>
<evidence type="ECO:0000256" key="7">
    <source>
        <dbReference type="ARBA" id="ARBA00023080"/>
    </source>
</evidence>
<evidence type="ECO:0000256" key="5">
    <source>
        <dbReference type="ARBA" id="ARBA00022801"/>
    </source>
</evidence>
<feature type="compositionally biased region" description="Low complexity" evidence="9">
    <location>
        <begin position="92"/>
        <end position="101"/>
    </location>
</feature>
<dbReference type="Proteomes" id="UP000694408">
    <property type="component" value="Unplaced"/>
</dbReference>
<proteinExistence type="inferred from homology"/>
<keyword evidence="4" id="KW-0479">Metal-binding</keyword>
<evidence type="ECO:0000256" key="6">
    <source>
        <dbReference type="ARBA" id="ARBA00022833"/>
    </source>
</evidence>
<dbReference type="PANTHER" id="PTHR11409">
    <property type="entry name" value="ADENOSINE DEAMINASE"/>
    <property type="match status" value="1"/>
</dbReference>
<dbReference type="InterPro" id="IPR006330">
    <property type="entry name" value="Ado/ade_deaminase"/>
</dbReference>
<sequence length="455" mass="49895">MRGRACVPLARGWSAAEPSGWKCYRFNKLPLDASCRYADTVCRGPGSVPLQRRGAGGAAAVAPRWAVLGADSGPGWGGAGGGPGAVPPPSPGSSRPAGTGATMAAERDRERELRFYRRLPKAELHAHLNGCISTATMKKLMAQKPNLQIQNGMTVIDKGKKRTLDECFQMFQIIYQVTTRTEDILLITKDVIKEFADDGVKYLELRSTPREENATGMTKRMYVETVLEGIKQCQEEGLDIDVRLLIAINRRDGPAVAKQTVKLAEEFLLSSDGVVVGLDLSGDPTAGHGQDFLEPLSEAKKAGLKLALHLSEIPNQEEETKILLGLPPDRIGHGTFLNSTAAGSEEIVSLVQQNHIPIEFCMTSNIKSQTVPSCDKHHFGYWYSLGHPAVLCTDDKGVFATELSQEYELVAKTFNLTRSQMWDLSYESINYIFASNAVKSKLREQWCKLKPALFD</sequence>
<comment type="cofactor">
    <cofactor evidence="1">
        <name>Zn(2+)</name>
        <dbReference type="ChEBI" id="CHEBI:29105"/>
    </cofactor>
</comment>
<evidence type="ECO:0000256" key="9">
    <source>
        <dbReference type="SAM" id="MobiDB-lite"/>
    </source>
</evidence>
<dbReference type="CDD" id="cd00443">
    <property type="entry name" value="ADA_AMPD"/>
    <property type="match status" value="1"/>
</dbReference>
<keyword evidence="5" id="KW-0378">Hydrolase</keyword>
<feature type="compositionally biased region" description="Gly residues" evidence="9">
    <location>
        <begin position="72"/>
        <end position="84"/>
    </location>
</feature>
<reference evidence="11" key="1">
    <citation type="submission" date="2025-08" db="UniProtKB">
        <authorList>
            <consortium name="Ensembl"/>
        </authorList>
    </citation>
    <scope>IDENTIFICATION</scope>
</reference>
<dbReference type="GO" id="GO:0004000">
    <property type="term" value="F:adenosine deaminase activity"/>
    <property type="evidence" value="ECO:0007669"/>
    <property type="project" value="TreeGrafter"/>
</dbReference>
<dbReference type="InterPro" id="IPR001365">
    <property type="entry name" value="A_deaminase_dom"/>
</dbReference>
<dbReference type="PANTHER" id="PTHR11409:SF42">
    <property type="entry name" value="ADENOSINE DEAMINASE-LIKE PROTEIN"/>
    <property type="match status" value="1"/>
</dbReference>
<dbReference type="OMA" id="RGWFRFQ"/>
<dbReference type="Pfam" id="PF00962">
    <property type="entry name" value="A_deaminase"/>
    <property type="match status" value="1"/>
</dbReference>
<comment type="similarity">
    <text evidence="2">Belongs to the metallo-dependent hydrolases superfamily. Adenosine and AMP deaminases family.</text>
</comment>
<dbReference type="GO" id="GO:0046103">
    <property type="term" value="P:inosine biosynthetic process"/>
    <property type="evidence" value="ECO:0007669"/>
    <property type="project" value="TreeGrafter"/>
</dbReference>
<name>A0A8C5NSS9_JUNHY</name>
<dbReference type="InterPro" id="IPR032466">
    <property type="entry name" value="Metal_Hydrolase"/>
</dbReference>
<dbReference type="AlphaFoldDB" id="A0A8C5NSS9"/>
<organism evidence="11 12">
    <name type="scientific">Junco hyemalis</name>
    <name type="common">Dark-eyed junco</name>
    <dbReference type="NCBI Taxonomy" id="40217"/>
    <lineage>
        <taxon>Eukaryota</taxon>
        <taxon>Metazoa</taxon>
        <taxon>Chordata</taxon>
        <taxon>Craniata</taxon>
        <taxon>Vertebrata</taxon>
        <taxon>Euteleostomi</taxon>
        <taxon>Archelosauria</taxon>
        <taxon>Archosauria</taxon>
        <taxon>Dinosauria</taxon>
        <taxon>Saurischia</taxon>
        <taxon>Theropoda</taxon>
        <taxon>Coelurosauria</taxon>
        <taxon>Aves</taxon>
        <taxon>Neognathae</taxon>
        <taxon>Neoaves</taxon>
        <taxon>Telluraves</taxon>
        <taxon>Australaves</taxon>
        <taxon>Passeriformes</taxon>
        <taxon>Passerellidae</taxon>
        <taxon>Junco</taxon>
    </lineage>
</organism>
<evidence type="ECO:0000256" key="2">
    <source>
        <dbReference type="ARBA" id="ARBA00006676"/>
    </source>
</evidence>
<dbReference type="SUPFAM" id="SSF51556">
    <property type="entry name" value="Metallo-dependent hydrolases"/>
    <property type="match status" value="1"/>
</dbReference>
<evidence type="ECO:0000259" key="10">
    <source>
        <dbReference type="Pfam" id="PF00962"/>
    </source>
</evidence>
<dbReference type="Ensembl" id="ENSJHYT00000025878.1">
    <property type="protein sequence ID" value="ENSJHYP00000021418.1"/>
    <property type="gene ID" value="ENSJHYG00000016220.1"/>
</dbReference>
<dbReference type="Gene3D" id="3.20.20.140">
    <property type="entry name" value="Metal-dependent hydrolases"/>
    <property type="match status" value="1"/>
</dbReference>
<evidence type="ECO:0000313" key="12">
    <source>
        <dbReference type="Proteomes" id="UP000694408"/>
    </source>
</evidence>
<dbReference type="GO" id="GO:0006154">
    <property type="term" value="P:adenosine catabolic process"/>
    <property type="evidence" value="ECO:0007669"/>
    <property type="project" value="TreeGrafter"/>
</dbReference>
<evidence type="ECO:0000256" key="1">
    <source>
        <dbReference type="ARBA" id="ARBA00001947"/>
    </source>
</evidence>
<comment type="subunit">
    <text evidence="3">Monomer.</text>
</comment>
<feature type="domain" description="Adenosine deaminase" evidence="10">
    <location>
        <begin position="120"/>
        <end position="445"/>
    </location>
</feature>
<protein>
    <submittedName>
        <fullName evidence="11">Adenosine deaminase like</fullName>
    </submittedName>
</protein>
<evidence type="ECO:0000256" key="8">
    <source>
        <dbReference type="ARBA" id="ARBA00048787"/>
    </source>
</evidence>
<comment type="catalytic activity">
    <reaction evidence="8">
        <text>N(6)-methyl-AMP + H2O + H(+) = IMP + methylamine</text>
        <dbReference type="Rhea" id="RHEA:16001"/>
        <dbReference type="ChEBI" id="CHEBI:15377"/>
        <dbReference type="ChEBI" id="CHEBI:15378"/>
        <dbReference type="ChEBI" id="CHEBI:58053"/>
        <dbReference type="ChEBI" id="CHEBI:59338"/>
        <dbReference type="ChEBI" id="CHEBI:144842"/>
    </reaction>
    <physiologicalReaction direction="left-to-right" evidence="8">
        <dbReference type="Rhea" id="RHEA:16002"/>
    </physiologicalReaction>
</comment>
<dbReference type="GO" id="GO:0009117">
    <property type="term" value="P:nucleotide metabolic process"/>
    <property type="evidence" value="ECO:0007669"/>
    <property type="project" value="UniProtKB-KW"/>
</dbReference>
<feature type="region of interest" description="Disordered" evidence="9">
    <location>
        <begin position="72"/>
        <end position="106"/>
    </location>
</feature>
<dbReference type="FunFam" id="3.20.20.140:FF:000033">
    <property type="entry name" value="Adenosine deaminase-like protein"/>
    <property type="match status" value="1"/>
</dbReference>
<dbReference type="GO" id="GO:0046872">
    <property type="term" value="F:metal ion binding"/>
    <property type="evidence" value="ECO:0007669"/>
    <property type="project" value="UniProtKB-KW"/>
</dbReference>
<accession>A0A8C5NSS9</accession>